<evidence type="ECO:0000313" key="2">
    <source>
        <dbReference type="Proteomes" id="UP001057402"/>
    </source>
</evidence>
<accession>A0ACB9R3B4</accession>
<proteinExistence type="predicted"/>
<dbReference type="EMBL" id="CM042883">
    <property type="protein sequence ID" value="KAI4373395.1"/>
    <property type="molecule type" value="Genomic_DNA"/>
</dbReference>
<dbReference type="Proteomes" id="UP001057402">
    <property type="component" value="Chromosome 4"/>
</dbReference>
<name>A0ACB9R3B4_9MYRT</name>
<sequence length="88" mass="9948">MLERGKREVIVPVTGIRSGIQQHYVYVRKRFLLWDIGERRQSFLLGINPVAGEIQKQFGNLTMSTLVTGVSHACGQLWAANSWFALTT</sequence>
<evidence type="ECO:0000313" key="1">
    <source>
        <dbReference type="EMBL" id="KAI4373395.1"/>
    </source>
</evidence>
<reference evidence="2" key="1">
    <citation type="journal article" date="2023" name="Front. Plant Sci.">
        <title>Chromosomal-level genome assembly of Melastoma candidum provides insights into trichome evolution.</title>
        <authorList>
            <person name="Zhong Y."/>
            <person name="Wu W."/>
            <person name="Sun C."/>
            <person name="Zou P."/>
            <person name="Liu Y."/>
            <person name="Dai S."/>
            <person name="Zhou R."/>
        </authorList>
    </citation>
    <scope>NUCLEOTIDE SEQUENCE [LARGE SCALE GENOMIC DNA]</scope>
</reference>
<comment type="caution">
    <text evidence="1">The sequence shown here is derived from an EMBL/GenBank/DDBJ whole genome shotgun (WGS) entry which is preliminary data.</text>
</comment>
<protein>
    <submittedName>
        <fullName evidence="1">Uncharacterized protein</fullName>
    </submittedName>
</protein>
<keyword evidence="2" id="KW-1185">Reference proteome</keyword>
<gene>
    <name evidence="1" type="ORF">MLD38_011523</name>
</gene>
<organism evidence="1 2">
    <name type="scientific">Melastoma candidum</name>
    <dbReference type="NCBI Taxonomy" id="119954"/>
    <lineage>
        <taxon>Eukaryota</taxon>
        <taxon>Viridiplantae</taxon>
        <taxon>Streptophyta</taxon>
        <taxon>Embryophyta</taxon>
        <taxon>Tracheophyta</taxon>
        <taxon>Spermatophyta</taxon>
        <taxon>Magnoliopsida</taxon>
        <taxon>eudicotyledons</taxon>
        <taxon>Gunneridae</taxon>
        <taxon>Pentapetalae</taxon>
        <taxon>rosids</taxon>
        <taxon>malvids</taxon>
        <taxon>Myrtales</taxon>
        <taxon>Melastomataceae</taxon>
        <taxon>Melastomatoideae</taxon>
        <taxon>Melastomateae</taxon>
        <taxon>Melastoma</taxon>
    </lineage>
</organism>